<dbReference type="AlphaFoldDB" id="A0AAU7C7Q5"/>
<organism evidence="2">
    <name type="scientific">Singulisphaera sp. Ch08</name>
    <dbReference type="NCBI Taxonomy" id="3120278"/>
    <lineage>
        <taxon>Bacteria</taxon>
        <taxon>Pseudomonadati</taxon>
        <taxon>Planctomycetota</taxon>
        <taxon>Planctomycetia</taxon>
        <taxon>Isosphaerales</taxon>
        <taxon>Isosphaeraceae</taxon>
        <taxon>Singulisphaera</taxon>
    </lineage>
</organism>
<keyword evidence="1" id="KW-0472">Membrane</keyword>
<dbReference type="RefSeq" id="WP_406693849.1">
    <property type="nucleotide sequence ID" value="NZ_CP155447.1"/>
</dbReference>
<evidence type="ECO:0000313" key="2">
    <source>
        <dbReference type="EMBL" id="XBH01160.1"/>
    </source>
</evidence>
<name>A0AAU7C7Q5_9BACT</name>
<keyword evidence="1" id="KW-1133">Transmembrane helix</keyword>
<feature type="transmembrane region" description="Helical" evidence="1">
    <location>
        <begin position="44"/>
        <end position="61"/>
    </location>
</feature>
<proteinExistence type="predicted"/>
<gene>
    <name evidence="2" type="ORF">V5E97_22710</name>
</gene>
<accession>A0AAU7C7Q5</accession>
<sequence length="90" mass="10225">MRRTLVCLILGVLVTGLLAAGLAWCCVAINVRQWSDDPLIQDRQILLVLTVLGLVFAVYEINRRFNPPRHHSSVVRLKGWETETDIDDQL</sequence>
<dbReference type="EMBL" id="CP155447">
    <property type="protein sequence ID" value="XBH01160.1"/>
    <property type="molecule type" value="Genomic_DNA"/>
</dbReference>
<keyword evidence="1" id="KW-0812">Transmembrane</keyword>
<protein>
    <submittedName>
        <fullName evidence="2">Uncharacterized protein</fullName>
    </submittedName>
</protein>
<evidence type="ECO:0000256" key="1">
    <source>
        <dbReference type="SAM" id="Phobius"/>
    </source>
</evidence>
<reference evidence="2" key="1">
    <citation type="submission" date="2024-05" db="EMBL/GenBank/DDBJ databases">
        <title>Planctomycetes of the genus Singulisphaera possess chitinolytic capabilities.</title>
        <authorList>
            <person name="Ivanova A."/>
        </authorList>
    </citation>
    <scope>NUCLEOTIDE SEQUENCE</scope>
    <source>
        <strain evidence="2">Ch08T</strain>
    </source>
</reference>